<evidence type="ECO:0000313" key="2">
    <source>
        <dbReference type="Proteomes" id="UP000177605"/>
    </source>
</evidence>
<gene>
    <name evidence="1" type="ORF">A2669_01060</name>
</gene>
<comment type="caution">
    <text evidence="1">The sequence shown here is derived from an EMBL/GenBank/DDBJ whole genome shotgun (WGS) entry which is preliminary data.</text>
</comment>
<reference evidence="1 2" key="1">
    <citation type="journal article" date="2016" name="Nat. Commun.">
        <title>Thousands of microbial genomes shed light on interconnected biogeochemical processes in an aquifer system.</title>
        <authorList>
            <person name="Anantharaman K."/>
            <person name="Brown C.T."/>
            <person name="Hug L.A."/>
            <person name="Sharon I."/>
            <person name="Castelle C.J."/>
            <person name="Probst A.J."/>
            <person name="Thomas B.C."/>
            <person name="Singh A."/>
            <person name="Wilkins M.J."/>
            <person name="Karaoz U."/>
            <person name="Brodie E.L."/>
            <person name="Williams K.H."/>
            <person name="Hubbard S.S."/>
            <person name="Banfield J.F."/>
        </authorList>
    </citation>
    <scope>NUCLEOTIDE SEQUENCE [LARGE SCALE GENOMIC DNA]</scope>
</reference>
<dbReference type="Proteomes" id="UP000177605">
    <property type="component" value="Unassembled WGS sequence"/>
</dbReference>
<dbReference type="AlphaFoldDB" id="A0A1F8F023"/>
<accession>A0A1F8F023</accession>
<organism evidence="1 2">
    <name type="scientific">Candidatus Yanofskybacteria bacterium RIFCSPHIGHO2_01_FULL_48_25b</name>
    <dbReference type="NCBI Taxonomy" id="1802672"/>
    <lineage>
        <taxon>Bacteria</taxon>
        <taxon>Candidatus Yanofskyibacteriota</taxon>
    </lineage>
</organism>
<name>A0A1F8F023_9BACT</name>
<dbReference type="EMBL" id="MGJM01000018">
    <property type="protein sequence ID" value="OGN05940.1"/>
    <property type="molecule type" value="Genomic_DNA"/>
</dbReference>
<proteinExistence type="predicted"/>
<evidence type="ECO:0000313" key="1">
    <source>
        <dbReference type="EMBL" id="OGN05940.1"/>
    </source>
</evidence>
<protein>
    <submittedName>
        <fullName evidence="1">Uncharacterized protein</fullName>
    </submittedName>
</protein>
<sequence length="148" mass="16547">MGNEGQNSIPKCRYMYLNTKNESMNTIGQSQRDRSKTGMDARRNMTAAGRRYLGKENVKKPTSKTFKTITAVNLFLICRSLKVNNPKRPINITDGAIKILRLGIKKFAATLAKPLTWKAKLSTNGGGFPVSNAPWYELMAALLIKWPV</sequence>